<keyword evidence="4" id="KW-1185">Reference proteome</keyword>
<dbReference type="Proteomes" id="UP000070620">
    <property type="component" value="Unassembled WGS sequence"/>
</dbReference>
<comment type="caution">
    <text evidence="3">The sequence shown here is derived from an EMBL/GenBank/DDBJ whole genome shotgun (WGS) entry which is preliminary data.</text>
</comment>
<evidence type="ECO:0000256" key="2">
    <source>
        <dbReference type="SAM" id="Phobius"/>
    </source>
</evidence>
<name>A0A136PI37_9ACTN</name>
<reference evidence="3 4" key="1">
    <citation type="submission" date="2016-01" db="EMBL/GenBank/DDBJ databases">
        <title>Whole genome sequence and analysis of Micromonospora rosaria DSM 803, which can produce antibacterial substance rosamicin.</title>
        <authorList>
            <person name="Yang H."/>
            <person name="He X."/>
            <person name="Zhu D."/>
        </authorList>
    </citation>
    <scope>NUCLEOTIDE SEQUENCE [LARGE SCALE GENOMIC DNA]</scope>
    <source>
        <strain evidence="3 4">DSM 803</strain>
    </source>
</reference>
<sequence length="89" mass="9413">MEDTSWIAVTAAALVLAALVLAALLLRRWALRRASSQGEPETMHAARSAIRQSVDKGRRGRGSIRGQGYGGDDIRAYDAGVTSDTGGMP</sequence>
<keyword evidence="2" id="KW-0472">Membrane</keyword>
<accession>A0A136PI37</accession>
<feature type="region of interest" description="Disordered" evidence="1">
    <location>
        <begin position="36"/>
        <end position="89"/>
    </location>
</feature>
<organism evidence="3 4">
    <name type="scientific">Micromonospora rosaria</name>
    <dbReference type="NCBI Taxonomy" id="47874"/>
    <lineage>
        <taxon>Bacteria</taxon>
        <taxon>Bacillati</taxon>
        <taxon>Actinomycetota</taxon>
        <taxon>Actinomycetes</taxon>
        <taxon>Micromonosporales</taxon>
        <taxon>Micromonosporaceae</taxon>
        <taxon>Micromonospora</taxon>
    </lineage>
</organism>
<dbReference type="EMBL" id="LRQV01000297">
    <property type="protein sequence ID" value="KXK58055.1"/>
    <property type="molecule type" value="Genomic_DNA"/>
</dbReference>
<evidence type="ECO:0000313" key="3">
    <source>
        <dbReference type="EMBL" id="KXK58055.1"/>
    </source>
</evidence>
<protein>
    <submittedName>
        <fullName evidence="3">Uncharacterized protein</fullName>
    </submittedName>
</protein>
<feature type="transmembrane region" description="Helical" evidence="2">
    <location>
        <begin position="6"/>
        <end position="26"/>
    </location>
</feature>
<keyword evidence="2" id="KW-0812">Transmembrane</keyword>
<keyword evidence="2" id="KW-1133">Transmembrane helix</keyword>
<evidence type="ECO:0000256" key="1">
    <source>
        <dbReference type="SAM" id="MobiDB-lite"/>
    </source>
</evidence>
<proteinExistence type="predicted"/>
<gene>
    <name evidence="3" type="ORF">AWW66_32170</name>
</gene>
<dbReference type="AlphaFoldDB" id="A0A136PI37"/>
<evidence type="ECO:0000313" key="4">
    <source>
        <dbReference type="Proteomes" id="UP000070620"/>
    </source>
</evidence>